<accession>A0A4R8LXV6</accession>
<name>A0A4R8LXV6_9BURK</name>
<dbReference type="RefSeq" id="WP_134191951.1">
    <property type="nucleotide sequence ID" value="NZ_JBHLUW010000046.1"/>
</dbReference>
<dbReference type="EMBL" id="SORE01000007">
    <property type="protein sequence ID" value="TDY51627.1"/>
    <property type="molecule type" value="Genomic_DNA"/>
</dbReference>
<keyword evidence="2" id="KW-1185">Reference proteome</keyword>
<protein>
    <submittedName>
        <fullName evidence="1">Uncharacterized protein</fullName>
    </submittedName>
</protein>
<comment type="caution">
    <text evidence="1">The sequence shown here is derived from an EMBL/GenBank/DDBJ whole genome shotgun (WGS) entry which is preliminary data.</text>
</comment>
<reference evidence="1 2" key="1">
    <citation type="submission" date="2019-03" db="EMBL/GenBank/DDBJ databases">
        <title>Genomic Encyclopedia of Type Strains, Phase III (KMG-III): the genomes of soil and plant-associated and newly described type strains.</title>
        <authorList>
            <person name="Whitman W."/>
        </authorList>
    </citation>
    <scope>NUCLEOTIDE SEQUENCE [LARGE SCALE GENOMIC DNA]</scope>
    <source>
        <strain evidence="1 2">LMG 29544</strain>
    </source>
</reference>
<gene>
    <name evidence="1" type="ORF">BX592_107195</name>
</gene>
<dbReference type="AlphaFoldDB" id="A0A4R8LXV6"/>
<dbReference type="Proteomes" id="UP000295509">
    <property type="component" value="Unassembled WGS sequence"/>
</dbReference>
<evidence type="ECO:0000313" key="2">
    <source>
        <dbReference type="Proteomes" id="UP000295509"/>
    </source>
</evidence>
<sequence length="93" mass="10200">MFVVYWLEDPAAGPETGLEACSGNAPRRAAARFERFGDSELTQALAFAEDLRKRQAAGEDVSFVSLCSENPHSVGRAGVADPPADYVWTKRRR</sequence>
<organism evidence="1 2">
    <name type="scientific">Paraburkholderia rhizosphaerae</name>
    <dbReference type="NCBI Taxonomy" id="480658"/>
    <lineage>
        <taxon>Bacteria</taxon>
        <taxon>Pseudomonadati</taxon>
        <taxon>Pseudomonadota</taxon>
        <taxon>Betaproteobacteria</taxon>
        <taxon>Burkholderiales</taxon>
        <taxon>Burkholderiaceae</taxon>
        <taxon>Paraburkholderia</taxon>
    </lineage>
</organism>
<dbReference type="OrthoDB" id="8757469at2"/>
<proteinExistence type="predicted"/>
<evidence type="ECO:0000313" key="1">
    <source>
        <dbReference type="EMBL" id="TDY51627.1"/>
    </source>
</evidence>